<evidence type="ECO:0000313" key="7">
    <source>
        <dbReference type="Proteomes" id="UP000192656"/>
    </source>
</evidence>
<dbReference type="Pfam" id="PF17841">
    <property type="entry name" value="Bep_C_terminal"/>
    <property type="match status" value="1"/>
</dbReference>
<dbReference type="InterPro" id="IPR014136">
    <property type="entry name" value="TraA_Ti"/>
</dbReference>
<evidence type="ECO:0000256" key="1">
    <source>
        <dbReference type="ARBA" id="ARBA00010873"/>
    </source>
</evidence>
<sequence length="1318" mass="145312">MGLRSQSRAGMSDVVARGSHSVVLLTDVRLAIFHLRQSYIGRSQGMSVVRSAAYRHSTRMMVDERGRTYDYSGKNDTIHSEVAFPDDAPAWIRDLAHAEPTAADIRVSGPEAVEVSERFWNAVEAADQRANGQFARETTLALPQELSAEQNIALVREFVASEITPKGYVADWAFHLPDHAQHNPHVHILTTLRPLTEDGFGRKSVALEKDGEFVRKKNSQLVMQPWAGGRAELHGWREAWADHVNVALARAGCEQQVDHRTLRAQGLPDLEPGLHNGPSGHLDKRGVDAETEARNAEIRRENFKRLQADPGLVIKGLSRQLSTFDNRDIARYIRRYAGPGDDVAALIMRVGQHPDLQAVQAEIHDPETNRVVQQSRFTSSEVIEGEAHMIEDARSRAEDRSFRPDDAVKGSALERAERAQGFAYTGEQRAAIDHLLRAEGISVMVGFAGAGKSTVLRAVKETYAAETRAVVGAALAGKAAEGLQASAGIESRTIASWERSWDNGRGHLNQGDIFVLDEAGMVASAQMQRVVRRLDEWGAKIVLVGDGRQLQPIEAGAAFRAIAHEIGYVELNEVRRQHRSWQAEASVAFGRGSADEALAAYHERGHIHVHGSREDARSAIIAAWQHDWSAGADVLMLAHTNKDVLTLNAAAREVIKADGGLSEEAPFVTERGMRHFAEGDRIIFLENDRDLGIKNGTLGTVLLARSGHLSIAVEHLDAPVTIDQSEYANVDHGYALTIHKTQGATIDKAHVLATGTMDAQLSYVAMTRHRDDVTMHIAADSFRGIAPDGPGAMDDYLQRLSREGLKDTTLAFEASEDYRSARASIAERRAAEMPNWLARFIDIRGWAQPDEVRAAMQTFAEKFTRRASAQEIDVPSPTSSYQAPARTVPPLPERFSGIVTRLEHVRLHSDRMGNEGVARREAFHLADHALHGTPRAHQLRQWGMDVGDLASPSQVMAIGRIFDRAKAESLLPELPSASLSSLEANWREVFAVSRAIHDVDLLDAAHAIHSSKRAERLEAELEAQTAPVADEKIVPDNDVARETTGSAIGVDLLRNDPPAPSYLHVALPAVKAWPETAEATASRLTKADPSLHRYEARLAARAGEIWREPDKAWAALKPMIDAGQVKEASQMVRDHPNTFGPLNGSRTVFMRNDAERQKAENLLPAFATSLGELADHEQRLYAKHLNQEKSWRAVNAIPTPALSSDAQKLLNRLLSGNDITYKPDVDLDRRYELSKVLDTPAWDELKSVSADFKRRFPSEDRGPAALPGLSKKIATDAARLRFALPQAETNGIDHLDRERYQQRLALDRALGRDTGLSR</sequence>
<evidence type="ECO:0000256" key="2">
    <source>
        <dbReference type="ARBA" id="ARBA00022971"/>
    </source>
</evidence>
<name>A0A1W2BZW1_9HYPH</name>
<keyword evidence="7" id="KW-1185">Reference proteome</keyword>
<evidence type="ECO:0000256" key="3">
    <source>
        <dbReference type="SAM" id="MobiDB-lite"/>
    </source>
</evidence>
<feature type="domain" description="Bartonella effector protein BID" evidence="5">
    <location>
        <begin position="1086"/>
        <end position="1172"/>
    </location>
</feature>
<dbReference type="Gene3D" id="3.40.50.300">
    <property type="entry name" value="P-loop containing nucleotide triphosphate hydrolases"/>
    <property type="match status" value="2"/>
</dbReference>
<dbReference type="Pfam" id="PF03389">
    <property type="entry name" value="MobA_MobL"/>
    <property type="match status" value="1"/>
</dbReference>
<dbReference type="Gene3D" id="2.30.30.940">
    <property type="match status" value="1"/>
</dbReference>
<dbReference type="Pfam" id="PF13604">
    <property type="entry name" value="AAA_30"/>
    <property type="match status" value="1"/>
</dbReference>
<dbReference type="CDD" id="cd18809">
    <property type="entry name" value="SF1_C_RecD"/>
    <property type="match status" value="1"/>
</dbReference>
<feature type="region of interest" description="Disordered" evidence="3">
    <location>
        <begin position="868"/>
        <end position="887"/>
    </location>
</feature>
<gene>
    <name evidence="6" type="ORF">SAMN06297251_10858</name>
</gene>
<evidence type="ECO:0000313" key="6">
    <source>
        <dbReference type="EMBL" id="SMC78366.1"/>
    </source>
</evidence>
<dbReference type="EMBL" id="FWXR01000008">
    <property type="protein sequence ID" value="SMC78366.1"/>
    <property type="molecule type" value="Genomic_DNA"/>
</dbReference>
<accession>A0A1W2BZW1</accession>
<protein>
    <submittedName>
        <fullName evidence="6">Ti-type conjugative transfer relaxase TraA</fullName>
    </submittedName>
</protein>
<dbReference type="InterPro" id="IPR041533">
    <property type="entry name" value="Bep_BID"/>
</dbReference>
<dbReference type="SUPFAM" id="SSF52540">
    <property type="entry name" value="P-loop containing nucleoside triphosphate hydrolases"/>
    <property type="match status" value="2"/>
</dbReference>
<evidence type="ECO:0000259" key="5">
    <source>
        <dbReference type="Pfam" id="PF17841"/>
    </source>
</evidence>
<organism evidence="6 7">
    <name type="scientific">Fulvimarina manganoxydans</name>
    <dbReference type="NCBI Taxonomy" id="937218"/>
    <lineage>
        <taxon>Bacteria</taxon>
        <taxon>Pseudomonadati</taxon>
        <taxon>Pseudomonadota</taxon>
        <taxon>Alphaproteobacteria</taxon>
        <taxon>Hyphomicrobiales</taxon>
        <taxon>Aurantimonadaceae</taxon>
        <taxon>Fulvimarina</taxon>
    </lineage>
</organism>
<dbReference type="CDD" id="cd17933">
    <property type="entry name" value="DEXSc_RecD-like"/>
    <property type="match status" value="1"/>
</dbReference>
<proteinExistence type="inferred from homology"/>
<feature type="domain" description="MobA/MobL protein" evidence="4">
    <location>
        <begin position="47"/>
        <end position="279"/>
    </location>
</feature>
<dbReference type="InterPro" id="IPR005053">
    <property type="entry name" value="MobA_MobL"/>
</dbReference>
<dbReference type="Gene3D" id="3.30.930.30">
    <property type="match status" value="1"/>
</dbReference>
<evidence type="ECO:0000259" key="4">
    <source>
        <dbReference type="Pfam" id="PF03389"/>
    </source>
</evidence>
<comment type="similarity">
    <text evidence="1">Belongs to the MobA/MobL family.</text>
</comment>
<dbReference type="Proteomes" id="UP000192656">
    <property type="component" value="Unassembled WGS sequence"/>
</dbReference>
<dbReference type="NCBIfam" id="TIGR02768">
    <property type="entry name" value="TraA_Ti"/>
    <property type="match status" value="1"/>
</dbReference>
<reference evidence="6 7" key="1">
    <citation type="submission" date="2017-04" db="EMBL/GenBank/DDBJ databases">
        <authorList>
            <person name="Afonso C.L."/>
            <person name="Miller P.J."/>
            <person name="Scott M.A."/>
            <person name="Spackman E."/>
            <person name="Goraichik I."/>
            <person name="Dimitrov K.M."/>
            <person name="Suarez D.L."/>
            <person name="Swayne D.E."/>
        </authorList>
    </citation>
    <scope>NUCLEOTIDE SEQUENCE [LARGE SCALE GENOMIC DNA]</scope>
    <source>
        <strain evidence="6 7">CGMCC 1.10972</strain>
    </source>
</reference>
<dbReference type="InterPro" id="IPR027417">
    <property type="entry name" value="P-loop_NTPase"/>
</dbReference>
<dbReference type="STRING" id="937218.SAMN06297251_10858"/>
<dbReference type="OrthoDB" id="1826980at2"/>
<keyword evidence="2" id="KW-0184">Conjugation</keyword>